<dbReference type="InterPro" id="IPR028889">
    <property type="entry name" value="USP"/>
</dbReference>
<keyword evidence="13" id="KW-0812">Transmembrane</keyword>
<dbReference type="PANTHER" id="PTHR24006">
    <property type="entry name" value="UBIQUITIN CARBOXYL-TERMINAL HYDROLASE"/>
    <property type="match status" value="1"/>
</dbReference>
<keyword evidence="10" id="KW-0862">Zinc</keyword>
<protein>
    <recommendedName>
        <fullName evidence="3">ubiquitinyl hydrolase 1</fullName>
        <ecNumber evidence="3">3.4.19.12</ecNumber>
    </recommendedName>
</protein>
<feature type="compositionally biased region" description="Low complexity" evidence="12">
    <location>
        <begin position="1045"/>
        <end position="1063"/>
    </location>
</feature>
<evidence type="ECO:0000256" key="9">
    <source>
        <dbReference type="ARBA" id="ARBA00022807"/>
    </source>
</evidence>
<evidence type="ECO:0000313" key="16">
    <source>
        <dbReference type="EMBL" id="VFQ62261.1"/>
    </source>
</evidence>
<evidence type="ECO:0000256" key="6">
    <source>
        <dbReference type="ARBA" id="ARBA00022771"/>
    </source>
</evidence>
<dbReference type="GO" id="GO:0006508">
    <property type="term" value="P:proteolysis"/>
    <property type="evidence" value="ECO:0007669"/>
    <property type="project" value="UniProtKB-KW"/>
</dbReference>
<dbReference type="FunFam" id="6.10.140.2220:FF:000006">
    <property type="entry name" value="Ubiquitin carboxyl-terminal hydrolase 15"/>
    <property type="match status" value="1"/>
</dbReference>
<evidence type="ECO:0000256" key="7">
    <source>
        <dbReference type="ARBA" id="ARBA00022786"/>
    </source>
</evidence>
<feature type="compositionally biased region" description="Low complexity" evidence="12">
    <location>
        <begin position="998"/>
        <end position="1017"/>
    </location>
</feature>
<evidence type="ECO:0000256" key="1">
    <source>
        <dbReference type="ARBA" id="ARBA00000707"/>
    </source>
</evidence>
<dbReference type="InterPro" id="IPR002893">
    <property type="entry name" value="Znf_MYND"/>
</dbReference>
<proteinExistence type="inferred from homology"/>
<dbReference type="Gene3D" id="6.10.140.2220">
    <property type="match status" value="1"/>
</dbReference>
<keyword evidence="13" id="KW-1133">Transmembrane helix</keyword>
<dbReference type="GO" id="GO:0016579">
    <property type="term" value="P:protein deubiquitination"/>
    <property type="evidence" value="ECO:0007669"/>
    <property type="project" value="InterPro"/>
</dbReference>
<dbReference type="PROSITE" id="PS50865">
    <property type="entry name" value="ZF_MYND_2"/>
    <property type="match status" value="1"/>
</dbReference>
<feature type="compositionally biased region" description="Polar residues" evidence="12">
    <location>
        <begin position="374"/>
        <end position="413"/>
    </location>
</feature>
<dbReference type="Pfam" id="PF01753">
    <property type="entry name" value="zf-MYND"/>
    <property type="match status" value="1"/>
</dbReference>
<keyword evidence="13" id="KW-0472">Membrane</keyword>
<dbReference type="PROSITE" id="PS01360">
    <property type="entry name" value="ZF_MYND_1"/>
    <property type="match status" value="1"/>
</dbReference>
<dbReference type="PANTHER" id="PTHR24006:SF874">
    <property type="entry name" value="UBIQUITIN CARBOXYL-TERMINAL HYDROLASE 16"/>
    <property type="match status" value="1"/>
</dbReference>
<feature type="domain" description="MYND-type" evidence="15">
    <location>
        <begin position="112"/>
        <end position="149"/>
    </location>
</feature>
<dbReference type="InterPro" id="IPR038765">
    <property type="entry name" value="Papain-like_cys_pep_sf"/>
</dbReference>
<feature type="compositionally biased region" description="Low complexity" evidence="12">
    <location>
        <begin position="1107"/>
        <end position="1116"/>
    </location>
</feature>
<dbReference type="EMBL" id="OOIL02000230">
    <property type="protein sequence ID" value="VFQ62261.1"/>
    <property type="molecule type" value="Genomic_DNA"/>
</dbReference>
<dbReference type="Proteomes" id="UP000595140">
    <property type="component" value="Unassembled WGS sequence"/>
</dbReference>
<accession>A0A484K8G1</accession>
<dbReference type="GO" id="GO:0004843">
    <property type="term" value="F:cysteine-type deubiquitinase activity"/>
    <property type="evidence" value="ECO:0007669"/>
    <property type="project" value="UniProtKB-EC"/>
</dbReference>
<feature type="compositionally biased region" description="Polar residues" evidence="12">
    <location>
        <begin position="441"/>
        <end position="456"/>
    </location>
</feature>
<evidence type="ECO:0000256" key="2">
    <source>
        <dbReference type="ARBA" id="ARBA00009085"/>
    </source>
</evidence>
<dbReference type="PROSITE" id="PS50235">
    <property type="entry name" value="USP_3"/>
    <property type="match status" value="1"/>
</dbReference>
<keyword evidence="6 11" id="KW-0863">Zinc-finger</keyword>
<feature type="region of interest" description="Disordered" evidence="12">
    <location>
        <begin position="1035"/>
        <end position="1128"/>
    </location>
</feature>
<gene>
    <name evidence="16" type="ORF">CCAM_LOCUS4037</name>
</gene>
<sequence length="1128" mass="123575">MLVGGDLGFLSRAFVAAFLVLAGPLLAFVVRWKWRRAVARREEVDRLLVFASDEAARAESQAAAEYGFGYGGYSFASVLEGEVPAAVPTPSPAPVYSTSSSMQATRQQPYQCANCFSPASTRCSRCKAVRYCSGKCQIVHWRLGHKDECQPPSNSNHGSNGEEANHFKVLKQGENEGYAGGIQAEEDNSPVSIAPSSPEIAHSKARISTSLNMDNARKGKHFTDGRSTNSDSGFSSFAFSTPTAFESSSSTSTSDSNWSHGIGNSTVAGFDYIETSQTTPDHLRPHFLEQPTVVSSTNSVSTSSASGLVNISNNGCTKSNPLSSIPSSFDGSGKSSLLDPSLPSSDFWEGIARYSRSKVNTMEDDGAHPDSEDVFTSNNSDSQLFPNCSSKMARTAPVSSASEQNSKVKSSSLDCPRTEISVGRKENEGAQLSQVKDDIDMQSSSSLRVKSRNTMDLSHSTEKTISCHEDSRPFLFTDSHSCPVENDTLKIKSAEKMSHNTHTIDLLKNASYTSKARQVEHLPAKPPLVYPSSSIRRHDYQGVKSIKTDSAQVTVCLSGPGGDSQSSKVGQKSNILKGVDPFKVSKLSQHNSLRDCGENVGRYNNKGLFPYELFVRLFNSNKVELHPFGLKNCGNSCYANAVLQCLAFTPPFTAYFLQGFHSKGCAKKEWCFTCEFETLVLKAKDGNSPLSPISIISRLEDIGSSLGNGREEDAHEFLRYVIETMQSICLKEAGVRAPNTSEEKTCLVDLTFGGFLRSKIECLRCGGKSEKHERMMDLTIEIDGDIGTLEGALKQFTHTEVLDGENKYHCSRCKSYEKARKKLKILEAPNVLTIVLKRFQTGQFGKLNKMITFPEILNLASYMSGTSDKSPIYRLYGVIVHLDVMNAAFSGHYVCYVKNYQNKWFEVDDSTVKPVELECVLSKGAYMLLYSRCSPRAPRLIRSSDPRAPKHFNCKSSSHKNSWDFSSSSQGCGECFSSSAQTGPWTYHHHHHQRTMLEDSSSSDNSSSLFSEGGSFSTDSSHRDSIDDFADQFFGDHPEGVWRNSPDSDTSSSSSSSPFSRHSPLADMDRYTTSSFNQQKNTEMASKSKGSVPYHSVSDPTAKHCRSLGGSRGSKLGSDKAHGNMRCR</sequence>
<dbReference type="EC" id="3.4.19.12" evidence="3"/>
<evidence type="ECO:0000256" key="13">
    <source>
        <dbReference type="SAM" id="Phobius"/>
    </source>
</evidence>
<dbReference type="OrthoDB" id="420187at2759"/>
<keyword evidence="8" id="KW-0378">Hydrolase</keyword>
<evidence type="ECO:0000256" key="3">
    <source>
        <dbReference type="ARBA" id="ARBA00012759"/>
    </source>
</evidence>
<keyword evidence="17" id="KW-1185">Reference proteome</keyword>
<organism evidence="16 17">
    <name type="scientific">Cuscuta campestris</name>
    <dbReference type="NCBI Taxonomy" id="132261"/>
    <lineage>
        <taxon>Eukaryota</taxon>
        <taxon>Viridiplantae</taxon>
        <taxon>Streptophyta</taxon>
        <taxon>Embryophyta</taxon>
        <taxon>Tracheophyta</taxon>
        <taxon>Spermatophyta</taxon>
        <taxon>Magnoliopsida</taxon>
        <taxon>eudicotyledons</taxon>
        <taxon>Gunneridae</taxon>
        <taxon>Pentapetalae</taxon>
        <taxon>asterids</taxon>
        <taxon>lamiids</taxon>
        <taxon>Solanales</taxon>
        <taxon>Convolvulaceae</taxon>
        <taxon>Cuscuteae</taxon>
        <taxon>Cuscuta</taxon>
        <taxon>Cuscuta subgen. Grammica</taxon>
        <taxon>Cuscuta sect. Cleistogrammica</taxon>
    </lineage>
</organism>
<evidence type="ECO:0000256" key="10">
    <source>
        <dbReference type="ARBA" id="ARBA00022833"/>
    </source>
</evidence>
<dbReference type="GO" id="GO:0005829">
    <property type="term" value="C:cytosol"/>
    <property type="evidence" value="ECO:0007669"/>
    <property type="project" value="TreeGrafter"/>
</dbReference>
<dbReference type="InterPro" id="IPR018200">
    <property type="entry name" value="USP_CS"/>
</dbReference>
<evidence type="ECO:0000313" key="17">
    <source>
        <dbReference type="Proteomes" id="UP000595140"/>
    </source>
</evidence>
<dbReference type="SUPFAM" id="SSF54001">
    <property type="entry name" value="Cysteine proteinases"/>
    <property type="match status" value="1"/>
</dbReference>
<dbReference type="AlphaFoldDB" id="A0A484K8G1"/>
<dbReference type="Pfam" id="PF00443">
    <property type="entry name" value="UCH"/>
    <property type="match status" value="1"/>
</dbReference>
<comment type="catalytic activity">
    <reaction evidence="1">
        <text>Thiol-dependent hydrolysis of ester, thioester, amide, peptide and isopeptide bonds formed by the C-terminal Gly of ubiquitin (a 76-residue protein attached to proteins as an intracellular targeting signal).</text>
        <dbReference type="EC" id="3.4.19.12"/>
    </reaction>
</comment>
<feature type="domain" description="USP" evidence="14">
    <location>
        <begin position="628"/>
        <end position="933"/>
    </location>
</feature>
<dbReference type="InterPro" id="IPR001394">
    <property type="entry name" value="Peptidase_C19_UCH"/>
</dbReference>
<evidence type="ECO:0000259" key="14">
    <source>
        <dbReference type="PROSITE" id="PS50235"/>
    </source>
</evidence>
<keyword evidence="4" id="KW-0645">Protease</keyword>
<evidence type="ECO:0000256" key="5">
    <source>
        <dbReference type="ARBA" id="ARBA00022723"/>
    </source>
</evidence>
<dbReference type="FunFam" id="3.90.70.10:FF:000026">
    <property type="entry name" value="Ubiquitin carboxyl-terminal hydrolase 15"/>
    <property type="match status" value="1"/>
</dbReference>
<keyword evidence="7" id="KW-0833">Ubl conjugation pathway</keyword>
<dbReference type="Gene3D" id="3.90.70.10">
    <property type="entry name" value="Cysteine proteinases"/>
    <property type="match status" value="1"/>
</dbReference>
<evidence type="ECO:0000256" key="4">
    <source>
        <dbReference type="ARBA" id="ARBA00022670"/>
    </source>
</evidence>
<feature type="transmembrane region" description="Helical" evidence="13">
    <location>
        <begin position="12"/>
        <end position="32"/>
    </location>
</feature>
<dbReference type="PROSITE" id="PS00972">
    <property type="entry name" value="USP_1"/>
    <property type="match status" value="1"/>
</dbReference>
<feature type="region of interest" description="Disordered" evidence="12">
    <location>
        <begin position="996"/>
        <end position="1022"/>
    </location>
</feature>
<dbReference type="GO" id="GO:0008270">
    <property type="term" value="F:zinc ion binding"/>
    <property type="evidence" value="ECO:0007669"/>
    <property type="project" value="UniProtKB-KW"/>
</dbReference>
<comment type="similarity">
    <text evidence="2">Belongs to the peptidase C19 family.</text>
</comment>
<keyword evidence="5" id="KW-0479">Metal-binding</keyword>
<evidence type="ECO:0000259" key="15">
    <source>
        <dbReference type="PROSITE" id="PS50865"/>
    </source>
</evidence>
<keyword evidence="9" id="KW-0788">Thiol protease</keyword>
<evidence type="ECO:0000256" key="8">
    <source>
        <dbReference type="ARBA" id="ARBA00022801"/>
    </source>
</evidence>
<dbReference type="InterPro" id="IPR050164">
    <property type="entry name" value="Peptidase_C19"/>
</dbReference>
<name>A0A484K8G1_9ASTE</name>
<dbReference type="SUPFAM" id="SSF144232">
    <property type="entry name" value="HIT/MYND zinc finger-like"/>
    <property type="match status" value="1"/>
</dbReference>
<feature type="compositionally biased region" description="Polar residues" evidence="12">
    <location>
        <begin position="1071"/>
        <end position="1089"/>
    </location>
</feature>
<evidence type="ECO:0000256" key="12">
    <source>
        <dbReference type="SAM" id="MobiDB-lite"/>
    </source>
</evidence>
<feature type="region of interest" description="Disordered" evidence="12">
    <location>
        <begin position="361"/>
        <end position="456"/>
    </location>
</feature>
<reference evidence="16 17" key="1">
    <citation type="submission" date="2018-04" db="EMBL/GenBank/DDBJ databases">
        <authorList>
            <person name="Vogel A."/>
        </authorList>
    </citation>
    <scope>NUCLEOTIDE SEQUENCE [LARGE SCALE GENOMIC DNA]</scope>
</reference>
<evidence type="ECO:0000256" key="11">
    <source>
        <dbReference type="PROSITE-ProRule" id="PRU00134"/>
    </source>
</evidence>
<dbReference type="GO" id="GO:0005634">
    <property type="term" value="C:nucleus"/>
    <property type="evidence" value="ECO:0007669"/>
    <property type="project" value="TreeGrafter"/>
</dbReference>